<proteinExistence type="predicted"/>
<dbReference type="Proteomes" id="UP000093902">
    <property type="component" value="Unassembled WGS sequence"/>
</dbReference>
<dbReference type="AlphaFoldDB" id="A0A1A0RBR5"/>
<dbReference type="InterPro" id="IPR014457">
    <property type="entry name" value="UCP010260"/>
</dbReference>
<evidence type="ECO:0000313" key="2">
    <source>
        <dbReference type="EMBL" id="OBB31563.1"/>
    </source>
</evidence>
<dbReference type="STRING" id="43304.GCA_001403655_06050"/>
<name>A0A1A0RBR5_MYCPR</name>
<dbReference type="OrthoDB" id="120660at2"/>
<sequence length="173" mass="19466">MPKFPAELTYGGASLTEPARVVWTANTPAFRRFEHTIVVGHGNAVWIFATAEVMKWGIKRRSGFDVTPDSIADEGADFCITARWGPVVVREPVRVVAVVDDDDRCGFAYGTRRGHPVCGEEAFIVHRNAAGTVFLTLRSLTRPAPEWPWRPLFPVLLIAQRFFRRRYLRALAV</sequence>
<dbReference type="PIRSF" id="PIRSF010260">
    <property type="entry name" value="UCP010260"/>
    <property type="match status" value="1"/>
</dbReference>
<dbReference type="RefSeq" id="WP_064931453.1">
    <property type="nucleotide sequence ID" value="NZ_LZSO01000014.1"/>
</dbReference>
<feature type="domain" description="DUF1990" evidence="1">
    <location>
        <begin position="28"/>
        <end position="170"/>
    </location>
</feature>
<comment type="caution">
    <text evidence="2">The sequence shown here is derived from an EMBL/GenBank/DDBJ whole genome shotgun (WGS) entry which is preliminary data.</text>
</comment>
<dbReference type="PANTHER" id="PTHR34202">
    <property type="entry name" value="UPF0548 PROTEIN"/>
    <property type="match status" value="1"/>
</dbReference>
<evidence type="ECO:0000259" key="1">
    <source>
        <dbReference type="Pfam" id="PF09348"/>
    </source>
</evidence>
<organism evidence="2 3">
    <name type="scientific">Mycolicibacterium peregrinum</name>
    <name type="common">Mycobacterium peregrinum</name>
    <dbReference type="NCBI Taxonomy" id="43304"/>
    <lineage>
        <taxon>Bacteria</taxon>
        <taxon>Bacillati</taxon>
        <taxon>Actinomycetota</taxon>
        <taxon>Actinomycetes</taxon>
        <taxon>Mycobacteriales</taxon>
        <taxon>Mycobacteriaceae</taxon>
        <taxon>Mycolicibacterium</taxon>
    </lineage>
</organism>
<gene>
    <name evidence="2" type="ORF">A5792_15275</name>
</gene>
<dbReference type="InterPro" id="IPR018960">
    <property type="entry name" value="DUF1990"/>
</dbReference>
<accession>A0A1A0RBR5</accession>
<protein>
    <recommendedName>
        <fullName evidence="1">DUF1990 domain-containing protein</fullName>
    </recommendedName>
</protein>
<dbReference type="EMBL" id="LZSO01000014">
    <property type="protein sequence ID" value="OBB31563.1"/>
    <property type="molecule type" value="Genomic_DNA"/>
</dbReference>
<evidence type="ECO:0000313" key="3">
    <source>
        <dbReference type="Proteomes" id="UP000093902"/>
    </source>
</evidence>
<dbReference type="PANTHER" id="PTHR34202:SF1">
    <property type="entry name" value="UPF0548 PROTEIN"/>
    <property type="match status" value="1"/>
</dbReference>
<dbReference type="Pfam" id="PF09348">
    <property type="entry name" value="DUF1990"/>
    <property type="match status" value="1"/>
</dbReference>
<reference evidence="3" key="1">
    <citation type="submission" date="2016-06" db="EMBL/GenBank/DDBJ databases">
        <authorList>
            <person name="Sutton G."/>
            <person name="Brinkac L."/>
            <person name="Sanka R."/>
            <person name="Adams M."/>
            <person name="Lau E."/>
            <person name="Mehaffy C."/>
            <person name="Tameris M."/>
            <person name="Hatherill M."/>
            <person name="Hanekom W."/>
            <person name="Mahomed H."/>
            <person name="Mcshane H."/>
        </authorList>
    </citation>
    <scope>NUCLEOTIDE SEQUENCE [LARGE SCALE GENOMIC DNA]</scope>
    <source>
        <strain evidence="3">852002-51209_SCH5440388</strain>
    </source>
</reference>